<dbReference type="Proteomes" id="UP000321934">
    <property type="component" value="Chromosome"/>
</dbReference>
<dbReference type="InterPro" id="IPR000456">
    <property type="entry name" value="Ribosomal_bL17"/>
</dbReference>
<keyword evidence="7" id="KW-1185">Reference proteome</keyword>
<dbReference type="NCBIfam" id="TIGR00059">
    <property type="entry name" value="L17"/>
    <property type="match status" value="1"/>
</dbReference>
<evidence type="ECO:0000256" key="1">
    <source>
        <dbReference type="ARBA" id="ARBA00008777"/>
    </source>
</evidence>
<dbReference type="GO" id="GO:0006412">
    <property type="term" value="P:translation"/>
    <property type="evidence" value="ECO:0007669"/>
    <property type="project" value="UniProtKB-UniRule"/>
</dbReference>
<dbReference type="GO" id="GO:0003735">
    <property type="term" value="F:structural constituent of ribosome"/>
    <property type="evidence" value="ECO:0007669"/>
    <property type="project" value="InterPro"/>
</dbReference>
<accession>A0A5B8XG50</accession>
<evidence type="ECO:0000256" key="5">
    <source>
        <dbReference type="RuleBase" id="RU000660"/>
    </source>
</evidence>
<gene>
    <name evidence="4" type="primary">rplQ</name>
    <name evidence="6" type="ORF">Deia_00507</name>
</gene>
<dbReference type="Pfam" id="PF01196">
    <property type="entry name" value="Ribosomal_L17"/>
    <property type="match status" value="1"/>
</dbReference>
<sequence length="130" mass="14809">MRHMVKSRKLGRNTPHRMSMLRNLASSLFEHGTISTTLGRAKELRSFAEKMITIAKTKDKLNAIRLLKSKLYTKVAIQKCIEMAEKDFKERNGGYTRVVKNGFRYGDCAPVGVIQFVLESKTKKQSSKIS</sequence>
<dbReference type="OrthoDB" id="9809073at2"/>
<dbReference type="PANTHER" id="PTHR14413">
    <property type="entry name" value="RIBOSOMAL PROTEIN L17"/>
    <property type="match status" value="1"/>
</dbReference>
<dbReference type="AlphaFoldDB" id="A0A5B8XG50"/>
<name>A0A5B8XG50_9RICK</name>
<comment type="similarity">
    <text evidence="1 4 5">Belongs to the bacterial ribosomal protein bL17 family.</text>
</comment>
<organism evidence="6 7">
    <name type="scientific">Candidatus Deianiraea vastatrix</name>
    <dbReference type="NCBI Taxonomy" id="2163644"/>
    <lineage>
        <taxon>Bacteria</taxon>
        <taxon>Pseudomonadati</taxon>
        <taxon>Pseudomonadota</taxon>
        <taxon>Alphaproteobacteria</taxon>
        <taxon>Rickettsiales</taxon>
        <taxon>Candidatus Deianiraeaceae</taxon>
        <taxon>Candidatus Deianiraea</taxon>
    </lineage>
</organism>
<keyword evidence="3 4" id="KW-0687">Ribonucleoprotein</keyword>
<dbReference type="InterPro" id="IPR047859">
    <property type="entry name" value="Ribosomal_bL17_CS"/>
</dbReference>
<evidence type="ECO:0000256" key="3">
    <source>
        <dbReference type="ARBA" id="ARBA00023274"/>
    </source>
</evidence>
<keyword evidence="2 4" id="KW-0689">Ribosomal protein</keyword>
<evidence type="ECO:0000256" key="4">
    <source>
        <dbReference type="HAMAP-Rule" id="MF_01368"/>
    </source>
</evidence>
<evidence type="ECO:0000256" key="2">
    <source>
        <dbReference type="ARBA" id="ARBA00022980"/>
    </source>
</evidence>
<dbReference type="InterPro" id="IPR036373">
    <property type="entry name" value="Ribosomal_bL17_sf"/>
</dbReference>
<reference evidence="6 7" key="1">
    <citation type="journal article" date="2019" name="ISME J.">
        <title>Deianiraea, an extracellular bacterium associated with the ciliate Paramecium, suggests an alternative scenario for the evolution of Rickettsiales.</title>
        <authorList>
            <person name="Castelli M."/>
            <person name="Sabaneyeva E."/>
            <person name="Lanzoni O."/>
            <person name="Lebedeva N."/>
            <person name="Floriano A.M."/>
            <person name="Gaiarsa S."/>
            <person name="Benken K."/>
            <person name="Modeo L."/>
            <person name="Bandi C."/>
            <person name="Potekhin A."/>
            <person name="Sassera D."/>
            <person name="Petroni G."/>
        </authorList>
    </citation>
    <scope>NUCLEOTIDE SEQUENCE [LARGE SCALE GENOMIC DNA]</scope>
    <source>
        <strain evidence="6">CyL4-1</strain>
    </source>
</reference>
<dbReference type="RefSeq" id="WP_146820584.1">
    <property type="nucleotide sequence ID" value="NZ_CP029077.1"/>
</dbReference>
<dbReference type="PANTHER" id="PTHR14413:SF16">
    <property type="entry name" value="LARGE RIBOSOMAL SUBUNIT PROTEIN BL17M"/>
    <property type="match status" value="1"/>
</dbReference>
<dbReference type="HAMAP" id="MF_01368">
    <property type="entry name" value="Ribosomal_bL17"/>
    <property type="match status" value="1"/>
</dbReference>
<comment type="subunit">
    <text evidence="4">Part of the 50S ribosomal subunit. Contacts protein L32.</text>
</comment>
<dbReference type="EMBL" id="CP029077">
    <property type="protein sequence ID" value="QED23304.1"/>
    <property type="molecule type" value="Genomic_DNA"/>
</dbReference>
<dbReference type="PROSITE" id="PS01167">
    <property type="entry name" value="RIBOSOMAL_L17"/>
    <property type="match status" value="1"/>
</dbReference>
<dbReference type="SUPFAM" id="SSF64263">
    <property type="entry name" value="Prokaryotic ribosomal protein L17"/>
    <property type="match status" value="1"/>
</dbReference>
<dbReference type="Gene3D" id="3.90.1030.10">
    <property type="entry name" value="Ribosomal protein L17"/>
    <property type="match status" value="1"/>
</dbReference>
<dbReference type="GO" id="GO:0022625">
    <property type="term" value="C:cytosolic large ribosomal subunit"/>
    <property type="evidence" value="ECO:0007669"/>
    <property type="project" value="TreeGrafter"/>
</dbReference>
<protein>
    <recommendedName>
        <fullName evidence="4">Large ribosomal subunit protein bL17</fullName>
    </recommendedName>
</protein>
<proteinExistence type="inferred from homology"/>
<evidence type="ECO:0000313" key="7">
    <source>
        <dbReference type="Proteomes" id="UP000321934"/>
    </source>
</evidence>
<evidence type="ECO:0000313" key="6">
    <source>
        <dbReference type="EMBL" id="QED23304.1"/>
    </source>
</evidence>